<feature type="compositionally biased region" description="Low complexity" evidence="1">
    <location>
        <begin position="8"/>
        <end position="21"/>
    </location>
</feature>
<dbReference type="AlphaFoldDB" id="A0A914Z8B8"/>
<reference evidence="3" key="1">
    <citation type="submission" date="2022-11" db="UniProtKB">
        <authorList>
            <consortium name="WormBaseParasite"/>
        </authorList>
    </citation>
    <scope>IDENTIFICATION</scope>
</reference>
<accession>A0A914Z8B8</accession>
<evidence type="ECO:0000313" key="2">
    <source>
        <dbReference type="Proteomes" id="UP000887577"/>
    </source>
</evidence>
<proteinExistence type="predicted"/>
<dbReference type="WBParaSite" id="PSU_v2.g8101.t1">
    <property type="protein sequence ID" value="PSU_v2.g8101.t1"/>
    <property type="gene ID" value="PSU_v2.g8101"/>
</dbReference>
<feature type="region of interest" description="Disordered" evidence="1">
    <location>
        <begin position="110"/>
        <end position="161"/>
    </location>
</feature>
<feature type="compositionally biased region" description="Basic and acidic residues" evidence="1">
    <location>
        <begin position="128"/>
        <end position="155"/>
    </location>
</feature>
<evidence type="ECO:0000313" key="3">
    <source>
        <dbReference type="WBParaSite" id="PSU_v2.g8101.t1"/>
    </source>
</evidence>
<name>A0A914Z8B8_9BILA</name>
<dbReference type="Proteomes" id="UP000887577">
    <property type="component" value="Unplaced"/>
</dbReference>
<protein>
    <submittedName>
        <fullName evidence="3">Uncharacterized protein</fullName>
    </submittedName>
</protein>
<keyword evidence="2" id="KW-1185">Reference proteome</keyword>
<feature type="region of interest" description="Disordered" evidence="1">
    <location>
        <begin position="1"/>
        <end position="29"/>
    </location>
</feature>
<evidence type="ECO:0000256" key="1">
    <source>
        <dbReference type="SAM" id="MobiDB-lite"/>
    </source>
</evidence>
<organism evidence="2 3">
    <name type="scientific">Panagrolaimus superbus</name>
    <dbReference type="NCBI Taxonomy" id="310955"/>
    <lineage>
        <taxon>Eukaryota</taxon>
        <taxon>Metazoa</taxon>
        <taxon>Ecdysozoa</taxon>
        <taxon>Nematoda</taxon>
        <taxon>Chromadorea</taxon>
        <taxon>Rhabditida</taxon>
        <taxon>Tylenchina</taxon>
        <taxon>Panagrolaimomorpha</taxon>
        <taxon>Panagrolaimoidea</taxon>
        <taxon>Panagrolaimidae</taxon>
        <taxon>Panagrolaimus</taxon>
    </lineage>
</organism>
<sequence>MDLKLKLTTTTTPSTISTTPIPTIPPSTPTTTLKPVLESEPTTLTPILAAPTTPPILTDSLIIVVSTPAPPLPSTPEMDTSMLLNLRPPAEFLSKNKKRNVVEAEVVETNFRTNRQSRRSSGTSQTKNAEEFETEFKKPSLKVKKENYEKYDTPHIKVSKN</sequence>